<sequence>EKDLDGGHLDNIGGEQLKGAVRYLTLGEVDGDWHQATSFGNRFDGPSLIDLLYSLRNLKNISICRTNFPLSQLLNVISALPTLKRLQLKRMQECTDVFPSYSPPPHTNTPISLESVRFTELFKHILHSSAARETSLKLMTTATIKDLSFDWASFYQLLHELKLEQGSKNIAFPGLSLWRFEISNRWRDLAPNDEEVHHVGGYIMSFLENAASELRELKLGAKFDLPVPPAFEVMLFTNLRKYSGPGMLLTRLNVGYCLAEVELLNSNRPARDFSRMRWSTLLRVLRLFWREEDVGLYLAIANACPQLTHLSLNTRGTTLLVSTFTRLAEVVDHFRHLETLELRGALPFGVRLEYASGPRTTPEGLDKPLHVMPGAFSDHPTLRVLDLQDKVKWVRGSSGSAMPGTVV</sequence>
<dbReference type="Gene3D" id="3.80.10.10">
    <property type="entry name" value="Ribonuclease Inhibitor"/>
    <property type="match status" value="1"/>
</dbReference>
<feature type="non-terminal residue" evidence="1">
    <location>
        <position position="1"/>
    </location>
</feature>
<dbReference type="EMBL" id="JBAHYK010000775">
    <property type="protein sequence ID" value="KAL0571403.1"/>
    <property type="molecule type" value="Genomic_DNA"/>
</dbReference>
<comment type="caution">
    <text evidence="1">The sequence shown here is derived from an EMBL/GenBank/DDBJ whole genome shotgun (WGS) entry which is preliminary data.</text>
</comment>
<name>A0ABR3F822_9AGAR</name>
<accession>A0ABR3F822</accession>
<proteinExistence type="predicted"/>
<evidence type="ECO:0000313" key="1">
    <source>
        <dbReference type="EMBL" id="KAL0571403.1"/>
    </source>
</evidence>
<protein>
    <submittedName>
        <fullName evidence="1">Uncharacterized protein</fullName>
    </submittedName>
</protein>
<dbReference type="Proteomes" id="UP001465976">
    <property type="component" value="Unassembled WGS sequence"/>
</dbReference>
<dbReference type="SUPFAM" id="SSF52047">
    <property type="entry name" value="RNI-like"/>
    <property type="match status" value="1"/>
</dbReference>
<dbReference type="InterPro" id="IPR032675">
    <property type="entry name" value="LRR_dom_sf"/>
</dbReference>
<reference evidence="1 2" key="1">
    <citation type="submission" date="2024-02" db="EMBL/GenBank/DDBJ databases">
        <title>A draft genome for the cacao thread blight pathogen Marasmius crinis-equi.</title>
        <authorList>
            <person name="Cohen S.P."/>
            <person name="Baruah I.K."/>
            <person name="Amoako-Attah I."/>
            <person name="Bukari Y."/>
            <person name="Meinhardt L.W."/>
            <person name="Bailey B.A."/>
        </authorList>
    </citation>
    <scope>NUCLEOTIDE SEQUENCE [LARGE SCALE GENOMIC DNA]</scope>
    <source>
        <strain evidence="1 2">GH-76</strain>
    </source>
</reference>
<evidence type="ECO:0000313" key="2">
    <source>
        <dbReference type="Proteomes" id="UP001465976"/>
    </source>
</evidence>
<keyword evidence="2" id="KW-1185">Reference proteome</keyword>
<gene>
    <name evidence="1" type="ORF">V5O48_010554</name>
</gene>
<organism evidence="1 2">
    <name type="scientific">Marasmius crinis-equi</name>
    <dbReference type="NCBI Taxonomy" id="585013"/>
    <lineage>
        <taxon>Eukaryota</taxon>
        <taxon>Fungi</taxon>
        <taxon>Dikarya</taxon>
        <taxon>Basidiomycota</taxon>
        <taxon>Agaricomycotina</taxon>
        <taxon>Agaricomycetes</taxon>
        <taxon>Agaricomycetidae</taxon>
        <taxon>Agaricales</taxon>
        <taxon>Marasmiineae</taxon>
        <taxon>Marasmiaceae</taxon>
        <taxon>Marasmius</taxon>
    </lineage>
</organism>